<feature type="compositionally biased region" description="Low complexity" evidence="1">
    <location>
        <begin position="293"/>
        <end position="312"/>
    </location>
</feature>
<feature type="chain" id="PRO_5010226904" evidence="3">
    <location>
        <begin position="35"/>
        <end position="1550"/>
    </location>
</feature>
<evidence type="ECO:0000256" key="1">
    <source>
        <dbReference type="SAM" id="MobiDB-lite"/>
    </source>
</evidence>
<organism evidence="5 6">
    <name type="scientific">Butyrivibrio hungatei</name>
    <dbReference type="NCBI Taxonomy" id="185008"/>
    <lineage>
        <taxon>Bacteria</taxon>
        <taxon>Bacillati</taxon>
        <taxon>Bacillota</taxon>
        <taxon>Clostridia</taxon>
        <taxon>Lachnospirales</taxon>
        <taxon>Lachnospiraceae</taxon>
        <taxon>Butyrivibrio</taxon>
    </lineage>
</organism>
<sequence>MMNTKVKAIAKKVLPVMMVPVLLFGNYATITSYADDVEISASSTEEKQKTETEQNSTSTENGPTTNGPVIIDGEDKSKPVEPKSEFGAEQDISNSGDLNKQEDEKLGGASEQRDEAGNDLPKQNGVGADGSTEQNGKETVEPGNAESNDLGKMDGAKSKDVARNLLTSMAVIGNTGNQLDLLTKAKDGVSNQDNQAKNTTASTPKVKKCNISFNIENRAEGDFKLYLDGDEIDGNTYSFDVSEDSESREIVFNYALADNYKLEEVSGGTIDTEEKTITCSYEDIDFGDDSENDAGNNNDNENNNDNDAGNNNDNEDSNENNNNDGDGENNTDNNANSGSNSGSHGQEELSKDYTFSATVIKIDDEGPSIESPSVKNDTGAVSYEGSGGKRVIASSTATDLVFTINVTDDEKSDVKEVIAVDSTGARHFMDKADGDEGTYVWSPSRFGNYLITEVIAKDEWDNESSFPNDNDAGNSGIAEDFPTICYYPENDENKLSVNTIDNNGQWQQVNKLTFGISISGSTIREIEAVKIKKTDESGNESVINVDESQIQRSFSDSETPGGAHAFSATVNIPVEEGEKIYEVSCHFYGDSGKDQNDNNIDIYKTFATKTVRIDNTAPSAEIVVEGDENEINRTSFGRFFRDLKRGWFAANNDITVLIKVPKNCDGETDEKKVSGFSSITYKVNDKEVTKSVDKINPAKSTDEYYVFEEKIKSTGENEIDKYAVQVLSVCDFAGNVAYSVDGIKEFGRTRFIIDRTAPTIVYDIDGQVAQDENRLYFDGSARGKVTIEDIDLDVDSIKFRNEDGSVKYVVPSYNEKDSTELSKRIYDFLLENDGAYKIETTASDTLGQTSSETSTEIVVDKTAPKIEITYDKEAPSADGNKYYPSNVQITVKVNDKWLDKTSSFVRVKKIDVAGGEVGVEPLNNWSGDLGDDEHVITFTTDGDGFYQVSVEANDMSKNHDSAEGNKFGVDTTVPEVTLTFDENDPHNDKYYDKARTATITVTDFSFNEDEAKLAVDEQIGKASASSWANTAVNVYTRTVSFEQDGKYTLKFNCKDKAGNSSNEVSEAEFVIDRTAPEINVSYNSLTPGNGKYYKDTRIANVNIKEMSFDDKLVELAPQPVSDLGTMPGLGGFSSSDDKNVSQISFSEDGTYGYIIKCKDLAGNTATEYMSDIFVIDKTAPEVSFSGVENFSANNGEVAPTVVYGDKYIDIQASKVTLKGANNGPVNVGSSVKQIENGFAVSYSDFAHDKSMDDLYVLEATVCDMAGNQTKDELVFSVNRHGSVFVVGDVARKFNEKYYINAPKDITITEINIDELTQKDVSISRDGSIRELVNGKDYSVSRQGSDTSWKTYTYTIGKKNFGTDGIYSVTVYSKDKATNIQDNKSRDAEITFAVDMTAPGIVTAGLEEGGVYKQDSLDFNVDVTDNMGVENLTIYKDGQIVKACTGEELEGAGGVETITLNESEERQSVTVIAQDYAGNKETLAIGGVLVSTKEIPVETEDVLGQKKENPTKKKAAKNGLSFFVYALAAVAALSVGGGAIYLLKANNKVEK</sequence>
<dbReference type="Pfam" id="PF13750">
    <property type="entry name" value="Big_3_3"/>
    <property type="match status" value="1"/>
</dbReference>
<accession>A0A1G5G3V0</accession>
<evidence type="ECO:0000256" key="2">
    <source>
        <dbReference type="SAM" id="Phobius"/>
    </source>
</evidence>
<dbReference type="EMBL" id="FMUR01000018">
    <property type="protein sequence ID" value="SCY46235.1"/>
    <property type="molecule type" value="Genomic_DNA"/>
</dbReference>
<keyword evidence="2" id="KW-0812">Transmembrane</keyword>
<keyword evidence="2" id="KW-1133">Transmembrane helix</keyword>
<name>A0A1G5G3V0_9FIRM</name>
<feature type="compositionally biased region" description="Basic and acidic residues" evidence="1">
    <location>
        <begin position="73"/>
        <end position="86"/>
    </location>
</feature>
<feature type="signal peptide" evidence="3">
    <location>
        <begin position="1"/>
        <end position="34"/>
    </location>
</feature>
<evidence type="ECO:0000259" key="4">
    <source>
        <dbReference type="Pfam" id="PF13750"/>
    </source>
</evidence>
<evidence type="ECO:0000313" key="5">
    <source>
        <dbReference type="EMBL" id="SCY46235.1"/>
    </source>
</evidence>
<feature type="region of interest" description="Disordered" evidence="1">
    <location>
        <begin position="364"/>
        <end position="386"/>
    </location>
</feature>
<dbReference type="Gene3D" id="2.60.40.10">
    <property type="entry name" value="Immunoglobulins"/>
    <property type="match status" value="1"/>
</dbReference>
<feature type="transmembrane region" description="Helical" evidence="2">
    <location>
        <begin position="1521"/>
        <end position="1542"/>
    </location>
</feature>
<keyword evidence="6" id="KW-1185">Reference proteome</keyword>
<feature type="compositionally biased region" description="Acidic residues" evidence="1">
    <location>
        <begin position="283"/>
        <end position="292"/>
    </location>
</feature>
<evidence type="ECO:0000313" key="6">
    <source>
        <dbReference type="Proteomes" id="UP000183047"/>
    </source>
</evidence>
<feature type="region of interest" description="Disordered" evidence="1">
    <location>
        <begin position="39"/>
        <end position="155"/>
    </location>
</feature>
<keyword evidence="3" id="KW-0732">Signal</keyword>
<feature type="region of interest" description="Disordered" evidence="1">
    <location>
        <begin position="283"/>
        <end position="348"/>
    </location>
</feature>
<dbReference type="InterPro" id="IPR022038">
    <property type="entry name" value="Ig-like_bact"/>
</dbReference>
<feature type="compositionally biased region" description="Low complexity" evidence="1">
    <location>
        <begin position="319"/>
        <end position="343"/>
    </location>
</feature>
<gene>
    <name evidence="5" type="ORF">SAMN02910451_02706</name>
</gene>
<dbReference type="RefSeq" id="WP_074463124.1">
    <property type="nucleotide sequence ID" value="NZ_FMUR01000018.1"/>
</dbReference>
<dbReference type="OrthoDB" id="3193440at2"/>
<keyword evidence="2" id="KW-0472">Membrane</keyword>
<proteinExistence type="predicted"/>
<protein>
    <submittedName>
        <fullName evidence="5">Bacterial Ig-like domain (Group 3)</fullName>
    </submittedName>
</protein>
<dbReference type="Proteomes" id="UP000183047">
    <property type="component" value="Unassembled WGS sequence"/>
</dbReference>
<feature type="domain" description="Ig-like" evidence="4">
    <location>
        <begin position="831"/>
        <end position="915"/>
    </location>
</feature>
<dbReference type="InterPro" id="IPR013783">
    <property type="entry name" value="Ig-like_fold"/>
</dbReference>
<feature type="compositionally biased region" description="Basic and acidic residues" evidence="1">
    <location>
        <begin position="99"/>
        <end position="116"/>
    </location>
</feature>
<reference evidence="6" key="1">
    <citation type="submission" date="2016-10" db="EMBL/GenBank/DDBJ databases">
        <authorList>
            <person name="Varghese N."/>
            <person name="Submissions S."/>
        </authorList>
    </citation>
    <scope>NUCLEOTIDE SEQUENCE [LARGE SCALE GENOMIC DNA]</scope>
    <source>
        <strain evidence="6">XBD2006</strain>
    </source>
</reference>
<evidence type="ECO:0000256" key="3">
    <source>
        <dbReference type="SAM" id="SignalP"/>
    </source>
</evidence>